<feature type="region of interest" description="Disordered" evidence="1">
    <location>
        <begin position="76"/>
        <end position="99"/>
    </location>
</feature>
<feature type="region of interest" description="Disordered" evidence="1">
    <location>
        <begin position="52"/>
        <end position="71"/>
    </location>
</feature>
<protein>
    <submittedName>
        <fullName evidence="2">Uncharacterized protein</fullName>
    </submittedName>
</protein>
<gene>
    <name evidence="2" type="ORF">Sru01_52050</name>
</gene>
<evidence type="ECO:0000313" key="3">
    <source>
        <dbReference type="Proteomes" id="UP000655287"/>
    </source>
</evidence>
<name>A0A919R6L8_9ACTN</name>
<comment type="caution">
    <text evidence="2">The sequence shown here is derived from an EMBL/GenBank/DDBJ whole genome shotgun (WGS) entry which is preliminary data.</text>
</comment>
<dbReference type="AlphaFoldDB" id="A0A919R6L8"/>
<accession>A0A919R6L8</accession>
<dbReference type="Proteomes" id="UP000655287">
    <property type="component" value="Unassembled WGS sequence"/>
</dbReference>
<keyword evidence="3" id="KW-1185">Reference proteome</keyword>
<organism evidence="2 3">
    <name type="scientific">Sphaerisporangium rufum</name>
    <dbReference type="NCBI Taxonomy" id="1381558"/>
    <lineage>
        <taxon>Bacteria</taxon>
        <taxon>Bacillati</taxon>
        <taxon>Actinomycetota</taxon>
        <taxon>Actinomycetes</taxon>
        <taxon>Streptosporangiales</taxon>
        <taxon>Streptosporangiaceae</taxon>
        <taxon>Sphaerisporangium</taxon>
    </lineage>
</organism>
<proteinExistence type="predicted"/>
<dbReference type="EMBL" id="BOOU01000069">
    <property type="protein sequence ID" value="GII80223.1"/>
    <property type="molecule type" value="Genomic_DNA"/>
</dbReference>
<evidence type="ECO:0000256" key="1">
    <source>
        <dbReference type="SAM" id="MobiDB-lite"/>
    </source>
</evidence>
<evidence type="ECO:0000313" key="2">
    <source>
        <dbReference type="EMBL" id="GII80223.1"/>
    </source>
</evidence>
<sequence length="126" mass="13554">MIEHLDGGVERHQPGAVVLAAQRHPHPPGVRQARQFLLAAPGDQVDRAVVPDVPGQPVGAAEADPQHAGPLGALFDQRQAHTRQSTAGPARPHLRRGAGRTARWIAPVMARVSGPMWCFIDRPERA</sequence>
<reference evidence="2" key="1">
    <citation type="submission" date="2021-01" db="EMBL/GenBank/DDBJ databases">
        <title>Whole genome shotgun sequence of Sphaerisporangium rufum NBRC 109079.</title>
        <authorList>
            <person name="Komaki H."/>
            <person name="Tamura T."/>
        </authorList>
    </citation>
    <scope>NUCLEOTIDE SEQUENCE</scope>
    <source>
        <strain evidence="2">NBRC 109079</strain>
    </source>
</reference>